<reference evidence="16 17" key="1">
    <citation type="submission" date="2016-11" db="EMBL/GenBank/DDBJ databases">
        <authorList>
            <person name="Jaros S."/>
            <person name="Januszkiewicz K."/>
            <person name="Wedrychowicz H."/>
        </authorList>
    </citation>
    <scope>NUCLEOTIDE SEQUENCE [LARGE SCALE GENOMIC DNA]</scope>
    <source>
        <strain evidence="16 17">DSM 45627</strain>
    </source>
</reference>
<dbReference type="Proteomes" id="UP000186132">
    <property type="component" value="Unassembled WGS sequence"/>
</dbReference>
<keyword evidence="17" id="KW-1185">Reference proteome</keyword>
<dbReference type="InterPro" id="IPR008880">
    <property type="entry name" value="Trigger_fac_C"/>
</dbReference>
<dbReference type="GO" id="GO:0015031">
    <property type="term" value="P:protein transport"/>
    <property type="evidence" value="ECO:0007669"/>
    <property type="project" value="UniProtKB-UniRule"/>
</dbReference>
<dbReference type="InterPro" id="IPR036611">
    <property type="entry name" value="Trigger_fac_ribosome-bd_sf"/>
</dbReference>
<dbReference type="OrthoDB" id="9767721at2"/>
<dbReference type="SUPFAM" id="SSF102735">
    <property type="entry name" value="Trigger factor ribosome-binding domain"/>
    <property type="match status" value="1"/>
</dbReference>
<dbReference type="RefSeq" id="WP_073392501.1">
    <property type="nucleotide sequence ID" value="NZ_FQVU01000009.1"/>
</dbReference>
<keyword evidence="8 11" id="KW-0413">Isomerase</keyword>
<evidence type="ECO:0000256" key="4">
    <source>
        <dbReference type="ARBA" id="ARBA00016902"/>
    </source>
</evidence>
<feature type="domain" description="Trigger factor ribosome-binding bacterial" evidence="14">
    <location>
        <begin position="1"/>
        <end position="145"/>
    </location>
</feature>
<dbReference type="InterPro" id="IPR001179">
    <property type="entry name" value="PPIase_FKBP_dom"/>
</dbReference>
<dbReference type="EMBL" id="FQVU01000009">
    <property type="protein sequence ID" value="SHH64651.1"/>
    <property type="molecule type" value="Genomic_DNA"/>
</dbReference>
<feature type="compositionally biased region" description="Acidic residues" evidence="12">
    <location>
        <begin position="445"/>
        <end position="454"/>
    </location>
</feature>
<sequence>MKSTVENLSPTRVRLAVEVPFDALQPSLDAAYKTIGQQVRVPGFRPGKVPARVIDQRVGRGTVLQEAVNEVLPRLYSEATQEHSLSPLGQPEIDITNLDDGESLSFTAEVDVRPEITLPDLDGIAVTVDDTEVSDDDVAEQVEELRKRFGTLKGVERPVEEGDYVSLDLASTVDGEAVEGGSATGRSYVVGSDDFVDGLDEAVTGKAAGDTVTFTAPLRHGEQAGTDAEVTATVKSVKVQELPDLDDEFAQLASEFDTVDELRDDLRTRLGRVRVMEQGAQARDKVLEHLIETVDFPLPESAIKAEVDYREHEIVHQLGHDDAQFQAYLDFQGKSREEFDTEMRESAEKSVRAQFLLDAVADRTDVQIGDGELTEYLVRQAQQYNMPPQEFANQIVQAGNLPMLVADIRRNKALAEILEKATITDESGNPVDLAALDAEAAEAAGSDDDTDGSGDTDQPNA</sequence>
<dbReference type="Pfam" id="PF05697">
    <property type="entry name" value="Trigger_N"/>
    <property type="match status" value="1"/>
</dbReference>
<dbReference type="GO" id="GO:0051083">
    <property type="term" value="P:'de novo' cotranslational protein folding"/>
    <property type="evidence" value="ECO:0007669"/>
    <property type="project" value="TreeGrafter"/>
</dbReference>
<comment type="catalytic activity">
    <reaction evidence="1 11">
        <text>[protein]-peptidylproline (omega=180) = [protein]-peptidylproline (omega=0)</text>
        <dbReference type="Rhea" id="RHEA:16237"/>
        <dbReference type="Rhea" id="RHEA-COMP:10747"/>
        <dbReference type="Rhea" id="RHEA-COMP:10748"/>
        <dbReference type="ChEBI" id="CHEBI:83833"/>
        <dbReference type="ChEBI" id="CHEBI:83834"/>
        <dbReference type="EC" id="5.2.1.8"/>
    </reaction>
</comment>
<dbReference type="Gene3D" id="3.30.70.1050">
    <property type="entry name" value="Trigger factor ribosome-binding domain"/>
    <property type="match status" value="1"/>
</dbReference>
<dbReference type="AlphaFoldDB" id="A0A1M5UNX6"/>
<dbReference type="GO" id="GO:0005737">
    <property type="term" value="C:cytoplasm"/>
    <property type="evidence" value="ECO:0007669"/>
    <property type="project" value="UniProtKB-SubCell"/>
</dbReference>
<evidence type="ECO:0000256" key="6">
    <source>
        <dbReference type="ARBA" id="ARBA00023110"/>
    </source>
</evidence>
<dbReference type="PANTHER" id="PTHR30560:SF3">
    <property type="entry name" value="TRIGGER FACTOR-LIKE PROTEIN TIG, CHLOROPLASTIC"/>
    <property type="match status" value="1"/>
</dbReference>
<dbReference type="NCBIfam" id="TIGR00115">
    <property type="entry name" value="tig"/>
    <property type="match status" value="1"/>
</dbReference>
<feature type="region of interest" description="Disordered" evidence="12">
    <location>
        <begin position="438"/>
        <end position="461"/>
    </location>
</feature>
<dbReference type="SUPFAM" id="SSF109998">
    <property type="entry name" value="Triger factor/SurA peptide-binding domain-like"/>
    <property type="match status" value="1"/>
</dbReference>
<evidence type="ECO:0000256" key="1">
    <source>
        <dbReference type="ARBA" id="ARBA00000971"/>
    </source>
</evidence>
<evidence type="ECO:0000256" key="7">
    <source>
        <dbReference type="ARBA" id="ARBA00023186"/>
    </source>
</evidence>
<dbReference type="InterPro" id="IPR008881">
    <property type="entry name" value="Trigger_fac_ribosome-bd_bac"/>
</dbReference>
<gene>
    <name evidence="11" type="primary">tig</name>
    <name evidence="16" type="ORF">SAMN05443575_4261</name>
</gene>
<evidence type="ECO:0000256" key="5">
    <source>
        <dbReference type="ARBA" id="ARBA00022618"/>
    </source>
</evidence>
<dbReference type="STRING" id="1206085.SAMN05443575_4261"/>
<organism evidence="16 17">
    <name type="scientific">Jatrophihabitans endophyticus</name>
    <dbReference type="NCBI Taxonomy" id="1206085"/>
    <lineage>
        <taxon>Bacteria</taxon>
        <taxon>Bacillati</taxon>
        <taxon>Actinomycetota</taxon>
        <taxon>Actinomycetes</taxon>
        <taxon>Jatrophihabitantales</taxon>
        <taxon>Jatrophihabitantaceae</taxon>
        <taxon>Jatrophihabitans</taxon>
    </lineage>
</organism>
<dbReference type="PIRSF" id="PIRSF003095">
    <property type="entry name" value="Trigger_factor"/>
    <property type="match status" value="1"/>
</dbReference>
<name>A0A1M5UNX6_9ACTN</name>
<evidence type="ECO:0000256" key="3">
    <source>
        <dbReference type="ARBA" id="ARBA00013194"/>
    </source>
</evidence>
<evidence type="ECO:0000313" key="17">
    <source>
        <dbReference type="Proteomes" id="UP000186132"/>
    </source>
</evidence>
<feature type="domain" description="Trigger factor C-terminal" evidence="15">
    <location>
        <begin position="258"/>
        <end position="419"/>
    </location>
</feature>
<evidence type="ECO:0000259" key="13">
    <source>
        <dbReference type="Pfam" id="PF00254"/>
    </source>
</evidence>
<dbReference type="GO" id="GO:0051301">
    <property type="term" value="P:cell division"/>
    <property type="evidence" value="ECO:0007669"/>
    <property type="project" value="UniProtKB-KW"/>
</dbReference>
<evidence type="ECO:0000256" key="9">
    <source>
        <dbReference type="ARBA" id="ARBA00023306"/>
    </source>
</evidence>
<evidence type="ECO:0000256" key="11">
    <source>
        <dbReference type="HAMAP-Rule" id="MF_00303"/>
    </source>
</evidence>
<dbReference type="InterPro" id="IPR027304">
    <property type="entry name" value="Trigger_fact/SurA_dom_sf"/>
</dbReference>
<dbReference type="InterPro" id="IPR037041">
    <property type="entry name" value="Trigger_fac_C_sf"/>
</dbReference>
<evidence type="ECO:0000256" key="10">
    <source>
        <dbReference type="ARBA" id="ARBA00029986"/>
    </source>
</evidence>
<feature type="domain" description="PPIase FKBP-type" evidence="13">
    <location>
        <begin position="157"/>
        <end position="218"/>
    </location>
</feature>
<dbReference type="Gene3D" id="3.10.50.40">
    <property type="match status" value="1"/>
</dbReference>
<dbReference type="InterPro" id="IPR046357">
    <property type="entry name" value="PPIase_dom_sf"/>
</dbReference>
<accession>A0A1M5UNX6</accession>
<keyword evidence="11" id="KW-0963">Cytoplasm</keyword>
<dbReference type="EC" id="5.2.1.8" evidence="3 11"/>
<protein>
    <recommendedName>
        <fullName evidence="4 11">Trigger factor</fullName>
        <shortName evidence="11">TF</shortName>
        <ecNumber evidence="3 11">5.2.1.8</ecNumber>
    </recommendedName>
    <alternativeName>
        <fullName evidence="10 11">PPIase</fullName>
    </alternativeName>
</protein>
<evidence type="ECO:0000259" key="15">
    <source>
        <dbReference type="Pfam" id="PF05698"/>
    </source>
</evidence>
<dbReference type="SUPFAM" id="SSF54534">
    <property type="entry name" value="FKBP-like"/>
    <property type="match status" value="1"/>
</dbReference>
<keyword evidence="6 11" id="KW-0697">Rotamase</keyword>
<evidence type="ECO:0000256" key="8">
    <source>
        <dbReference type="ARBA" id="ARBA00023235"/>
    </source>
</evidence>
<comment type="domain">
    <text evidence="11">Consists of 3 domains; the N-terminus binds the ribosome, the middle domain has PPIase activity, while the C-terminus has intrinsic chaperone activity on its own.</text>
</comment>
<proteinExistence type="inferred from homology"/>
<evidence type="ECO:0000259" key="14">
    <source>
        <dbReference type="Pfam" id="PF05697"/>
    </source>
</evidence>
<dbReference type="GO" id="GO:0043022">
    <property type="term" value="F:ribosome binding"/>
    <property type="evidence" value="ECO:0007669"/>
    <property type="project" value="TreeGrafter"/>
</dbReference>
<evidence type="ECO:0000256" key="2">
    <source>
        <dbReference type="ARBA" id="ARBA00005464"/>
    </source>
</evidence>
<dbReference type="GO" id="GO:0003755">
    <property type="term" value="F:peptidyl-prolyl cis-trans isomerase activity"/>
    <property type="evidence" value="ECO:0007669"/>
    <property type="project" value="UniProtKB-UniRule"/>
</dbReference>
<dbReference type="PANTHER" id="PTHR30560">
    <property type="entry name" value="TRIGGER FACTOR CHAPERONE AND PEPTIDYL-PROLYL CIS/TRANS ISOMERASE"/>
    <property type="match status" value="1"/>
</dbReference>
<dbReference type="InterPro" id="IPR005215">
    <property type="entry name" value="Trig_fac"/>
</dbReference>
<keyword evidence="5 11" id="KW-0132">Cell division</keyword>
<keyword evidence="9 11" id="KW-0131">Cell cycle</keyword>
<dbReference type="HAMAP" id="MF_00303">
    <property type="entry name" value="Trigger_factor_Tig"/>
    <property type="match status" value="1"/>
</dbReference>
<dbReference type="GO" id="GO:0043335">
    <property type="term" value="P:protein unfolding"/>
    <property type="evidence" value="ECO:0007669"/>
    <property type="project" value="TreeGrafter"/>
</dbReference>
<evidence type="ECO:0000256" key="12">
    <source>
        <dbReference type="SAM" id="MobiDB-lite"/>
    </source>
</evidence>
<evidence type="ECO:0000313" key="16">
    <source>
        <dbReference type="EMBL" id="SHH64651.1"/>
    </source>
</evidence>
<dbReference type="GO" id="GO:0044183">
    <property type="term" value="F:protein folding chaperone"/>
    <property type="evidence" value="ECO:0007669"/>
    <property type="project" value="TreeGrafter"/>
</dbReference>
<keyword evidence="7 11" id="KW-0143">Chaperone</keyword>
<dbReference type="Gene3D" id="1.10.3120.10">
    <property type="entry name" value="Trigger factor, C-terminal domain"/>
    <property type="match status" value="1"/>
</dbReference>
<comment type="similarity">
    <text evidence="2 11">Belongs to the FKBP-type PPIase family. Tig subfamily.</text>
</comment>
<comment type="function">
    <text evidence="11">Involved in protein export. Acts as a chaperone by maintaining the newly synthesized protein in an open conformation. Functions as a peptidyl-prolyl cis-trans isomerase.</text>
</comment>
<comment type="subcellular location">
    <subcellularLocation>
        <location evidence="11">Cytoplasm</location>
    </subcellularLocation>
    <text evidence="11">About half TF is bound to the ribosome near the polypeptide exit tunnel while the other half is free in the cytoplasm.</text>
</comment>
<dbReference type="Pfam" id="PF00254">
    <property type="entry name" value="FKBP_C"/>
    <property type="match status" value="1"/>
</dbReference>
<dbReference type="Pfam" id="PF05698">
    <property type="entry name" value="Trigger_C"/>
    <property type="match status" value="1"/>
</dbReference>